<dbReference type="EMBL" id="QREL01000001">
    <property type="protein sequence ID" value="REE28806.1"/>
    <property type="molecule type" value="Genomic_DNA"/>
</dbReference>
<keyword evidence="2" id="KW-1185">Reference proteome</keyword>
<sequence length="111" mass="12432">MTAEIRLYITEGEVEDYRVFLERLEQSGLEWRPATPEDADAVIVLAGLWGTRRDEILGAVDLARKLSKPIITVRPYGLENVSPELEAVSSEVVGWNPHCIRDAIEDALDVI</sequence>
<accession>A0A371NFY1</accession>
<dbReference type="AlphaFoldDB" id="A0A371NFY1"/>
<reference evidence="1 2" key="1">
    <citation type="submission" date="2018-07" db="EMBL/GenBank/DDBJ databases">
        <title>Genomic Encyclopedia of Type Strains, Phase IV (KMG-IV): sequencing the most valuable type-strain genomes for metagenomic binning, comparative biology and taxonomic classification.</title>
        <authorList>
            <person name="Goeker M."/>
        </authorList>
    </citation>
    <scope>NUCLEOTIDE SEQUENCE [LARGE SCALE GENOMIC DNA]</scope>
    <source>
        <strain evidence="1 2">DSM 7466</strain>
    </source>
</reference>
<dbReference type="RefSeq" id="WP_115892298.1">
    <property type="nucleotide sequence ID" value="NZ_QREL01000001.1"/>
</dbReference>
<name>A0A371NFY1_9EURY</name>
<organism evidence="1 2">
    <name type="scientific">Methanothermobacter defluvii</name>
    <dbReference type="NCBI Taxonomy" id="49339"/>
    <lineage>
        <taxon>Archaea</taxon>
        <taxon>Methanobacteriati</taxon>
        <taxon>Methanobacteriota</taxon>
        <taxon>Methanomada group</taxon>
        <taxon>Methanobacteria</taxon>
        <taxon>Methanobacteriales</taxon>
        <taxon>Methanobacteriaceae</taxon>
        <taxon>Methanothermobacter</taxon>
    </lineage>
</organism>
<comment type="caution">
    <text evidence="1">The sequence shown here is derived from an EMBL/GenBank/DDBJ whole genome shotgun (WGS) entry which is preliminary data.</text>
</comment>
<dbReference type="SUPFAM" id="SSF52206">
    <property type="entry name" value="Hypothetical protein MTH538"/>
    <property type="match status" value="1"/>
</dbReference>
<proteinExistence type="predicted"/>
<evidence type="ECO:0000313" key="2">
    <source>
        <dbReference type="Proteomes" id="UP000256864"/>
    </source>
</evidence>
<protein>
    <submittedName>
        <fullName evidence="1">Uncharacterized protein</fullName>
    </submittedName>
</protein>
<gene>
    <name evidence="1" type="ORF">C7452_0830</name>
</gene>
<dbReference type="InterPro" id="IPR036490">
    <property type="entry name" value="ThsB_TIR-like_sf"/>
</dbReference>
<evidence type="ECO:0000313" key="1">
    <source>
        <dbReference type="EMBL" id="REE28806.1"/>
    </source>
</evidence>
<dbReference type="Gene3D" id="3.40.50.9200">
    <property type="entry name" value="Hypothetical protein MTH538"/>
    <property type="match status" value="1"/>
</dbReference>
<dbReference type="Proteomes" id="UP000256864">
    <property type="component" value="Unassembled WGS sequence"/>
</dbReference>